<keyword evidence="2" id="KW-0489">Methyltransferase</keyword>
<dbReference type="GO" id="GO:0032259">
    <property type="term" value="P:methylation"/>
    <property type="evidence" value="ECO:0007669"/>
    <property type="project" value="UniProtKB-KW"/>
</dbReference>
<dbReference type="EMBL" id="JABFRW010000107">
    <property type="protein sequence ID" value="NOT34295.1"/>
    <property type="molecule type" value="Genomic_DNA"/>
</dbReference>
<evidence type="ECO:0000259" key="1">
    <source>
        <dbReference type="Pfam" id="PF08241"/>
    </source>
</evidence>
<dbReference type="GO" id="GO:0008757">
    <property type="term" value="F:S-adenosylmethionine-dependent methyltransferase activity"/>
    <property type="evidence" value="ECO:0007669"/>
    <property type="project" value="InterPro"/>
</dbReference>
<dbReference type="Gene3D" id="3.40.50.150">
    <property type="entry name" value="Vaccinia Virus protein VP39"/>
    <property type="match status" value="1"/>
</dbReference>
<proteinExistence type="predicted"/>
<sequence>MTDRQPVRSWAAWDRDWVSHPDIEDSLDAPTLANHIDRLKFEFLGADLPASGRAIEIGCGSARLLARMGRAAPLELVALDPAPNALAIVRRTAAIAGLRMERVRGDALSLPFPDASFDLVLSGGLLEHFPEPEAVVAEMVRILRPGGTFYADVVPRKLSMFRVRDAGRMLRTEWLMPGVYESSHGPRRYARALERLGCSKPRVRSAGVYPPRTGPALARFVAGLDGTPVADLFGWYFMIAARREPARGRGTT</sequence>
<evidence type="ECO:0000313" key="2">
    <source>
        <dbReference type="EMBL" id="NOT34295.1"/>
    </source>
</evidence>
<dbReference type="Pfam" id="PF08241">
    <property type="entry name" value="Methyltransf_11"/>
    <property type="match status" value="1"/>
</dbReference>
<dbReference type="SUPFAM" id="SSF53335">
    <property type="entry name" value="S-adenosyl-L-methionine-dependent methyltransferases"/>
    <property type="match status" value="1"/>
</dbReference>
<organism evidence="2 3">
    <name type="scientific">Eiseniibacteriota bacterium</name>
    <dbReference type="NCBI Taxonomy" id="2212470"/>
    <lineage>
        <taxon>Bacteria</taxon>
        <taxon>Candidatus Eiseniibacteriota</taxon>
    </lineage>
</organism>
<name>A0A849SQN8_UNCEI</name>
<dbReference type="PANTHER" id="PTHR43591:SF24">
    <property type="entry name" value="2-METHOXY-6-POLYPRENYL-1,4-BENZOQUINOL METHYLASE, MITOCHONDRIAL"/>
    <property type="match status" value="1"/>
</dbReference>
<dbReference type="Proteomes" id="UP000580839">
    <property type="component" value="Unassembled WGS sequence"/>
</dbReference>
<dbReference type="InterPro" id="IPR013216">
    <property type="entry name" value="Methyltransf_11"/>
</dbReference>
<dbReference type="AlphaFoldDB" id="A0A849SQN8"/>
<dbReference type="InterPro" id="IPR029063">
    <property type="entry name" value="SAM-dependent_MTases_sf"/>
</dbReference>
<protein>
    <submittedName>
        <fullName evidence="2">Class I SAM-dependent methyltransferase</fullName>
    </submittedName>
</protein>
<reference evidence="2 3" key="1">
    <citation type="submission" date="2020-04" db="EMBL/GenBank/DDBJ databases">
        <title>Metagenomic profiling of ammonia- and methane-oxidizing microorganisms in a Dutch drinking water treatment plant.</title>
        <authorList>
            <person name="Poghosyan L."/>
            <person name="Leucker S."/>
        </authorList>
    </citation>
    <scope>NUCLEOTIDE SEQUENCE [LARGE SCALE GENOMIC DNA]</scope>
    <source>
        <strain evidence="2">S-RSF-IL-03</strain>
    </source>
</reference>
<dbReference type="PANTHER" id="PTHR43591">
    <property type="entry name" value="METHYLTRANSFERASE"/>
    <property type="match status" value="1"/>
</dbReference>
<dbReference type="CDD" id="cd02440">
    <property type="entry name" value="AdoMet_MTases"/>
    <property type="match status" value="1"/>
</dbReference>
<gene>
    <name evidence="2" type="ORF">HOP12_09020</name>
</gene>
<comment type="caution">
    <text evidence="2">The sequence shown here is derived from an EMBL/GenBank/DDBJ whole genome shotgun (WGS) entry which is preliminary data.</text>
</comment>
<feature type="domain" description="Methyltransferase type 11" evidence="1">
    <location>
        <begin position="56"/>
        <end position="150"/>
    </location>
</feature>
<evidence type="ECO:0000313" key="3">
    <source>
        <dbReference type="Proteomes" id="UP000580839"/>
    </source>
</evidence>
<accession>A0A849SQN8</accession>
<keyword evidence="2" id="KW-0808">Transferase</keyword>